<gene>
    <name evidence="1" type="ORF">B0H63DRAFT_457616</name>
</gene>
<keyword evidence="2" id="KW-1185">Reference proteome</keyword>
<name>A0AAE0P4J2_9PEZI</name>
<organism evidence="1 2">
    <name type="scientific">Podospora didyma</name>
    <dbReference type="NCBI Taxonomy" id="330526"/>
    <lineage>
        <taxon>Eukaryota</taxon>
        <taxon>Fungi</taxon>
        <taxon>Dikarya</taxon>
        <taxon>Ascomycota</taxon>
        <taxon>Pezizomycotina</taxon>
        <taxon>Sordariomycetes</taxon>
        <taxon>Sordariomycetidae</taxon>
        <taxon>Sordariales</taxon>
        <taxon>Podosporaceae</taxon>
        <taxon>Podospora</taxon>
    </lineage>
</organism>
<reference evidence="1" key="1">
    <citation type="journal article" date="2023" name="Mol. Phylogenet. Evol.">
        <title>Genome-scale phylogeny and comparative genomics of the fungal order Sordariales.</title>
        <authorList>
            <person name="Hensen N."/>
            <person name="Bonometti L."/>
            <person name="Westerberg I."/>
            <person name="Brannstrom I.O."/>
            <person name="Guillou S."/>
            <person name="Cros-Aarteil S."/>
            <person name="Calhoun S."/>
            <person name="Haridas S."/>
            <person name="Kuo A."/>
            <person name="Mondo S."/>
            <person name="Pangilinan J."/>
            <person name="Riley R."/>
            <person name="LaButti K."/>
            <person name="Andreopoulos B."/>
            <person name="Lipzen A."/>
            <person name="Chen C."/>
            <person name="Yan M."/>
            <person name="Daum C."/>
            <person name="Ng V."/>
            <person name="Clum A."/>
            <person name="Steindorff A."/>
            <person name="Ohm R.A."/>
            <person name="Martin F."/>
            <person name="Silar P."/>
            <person name="Natvig D.O."/>
            <person name="Lalanne C."/>
            <person name="Gautier V."/>
            <person name="Ament-Velasquez S.L."/>
            <person name="Kruys A."/>
            <person name="Hutchinson M.I."/>
            <person name="Powell A.J."/>
            <person name="Barry K."/>
            <person name="Miller A.N."/>
            <person name="Grigoriev I.V."/>
            <person name="Debuchy R."/>
            <person name="Gladieux P."/>
            <person name="Hiltunen Thoren M."/>
            <person name="Johannesson H."/>
        </authorList>
    </citation>
    <scope>NUCLEOTIDE SEQUENCE</scope>
    <source>
        <strain evidence="1">CBS 232.78</strain>
    </source>
</reference>
<protein>
    <submittedName>
        <fullName evidence="1">Uncharacterized protein</fullName>
    </submittedName>
</protein>
<sequence>MWDVWPCMSLAVCASMICWASWRDLKIIVVYYWPKQLSFCGWQTNESVRRRTKEAWKCPLFDFATTRRPL</sequence>
<dbReference type="EMBL" id="JAULSW010000001">
    <property type="protein sequence ID" value="KAK3393166.1"/>
    <property type="molecule type" value="Genomic_DNA"/>
</dbReference>
<evidence type="ECO:0000313" key="1">
    <source>
        <dbReference type="EMBL" id="KAK3393166.1"/>
    </source>
</evidence>
<dbReference type="AlphaFoldDB" id="A0AAE0P4J2"/>
<proteinExistence type="predicted"/>
<evidence type="ECO:0000313" key="2">
    <source>
        <dbReference type="Proteomes" id="UP001285441"/>
    </source>
</evidence>
<reference evidence="1" key="2">
    <citation type="submission" date="2023-06" db="EMBL/GenBank/DDBJ databases">
        <authorList>
            <consortium name="Lawrence Berkeley National Laboratory"/>
            <person name="Haridas S."/>
            <person name="Hensen N."/>
            <person name="Bonometti L."/>
            <person name="Westerberg I."/>
            <person name="Brannstrom I.O."/>
            <person name="Guillou S."/>
            <person name="Cros-Aarteil S."/>
            <person name="Calhoun S."/>
            <person name="Kuo A."/>
            <person name="Mondo S."/>
            <person name="Pangilinan J."/>
            <person name="Riley R."/>
            <person name="LaButti K."/>
            <person name="Andreopoulos B."/>
            <person name="Lipzen A."/>
            <person name="Chen C."/>
            <person name="Yanf M."/>
            <person name="Daum C."/>
            <person name="Ng V."/>
            <person name="Clum A."/>
            <person name="Steindorff A."/>
            <person name="Ohm R."/>
            <person name="Martin F."/>
            <person name="Silar P."/>
            <person name="Natvig D."/>
            <person name="Lalanne C."/>
            <person name="Gautier V."/>
            <person name="Ament-velasquez S.L."/>
            <person name="Kruys A."/>
            <person name="Hutchinson M.I."/>
            <person name="Powell A.J."/>
            <person name="Barry K."/>
            <person name="Miller A.N."/>
            <person name="Grigoriev I.V."/>
            <person name="Debuchy R."/>
            <person name="Gladieux P."/>
            <person name="Thoren M.H."/>
            <person name="Johannesson H."/>
        </authorList>
    </citation>
    <scope>NUCLEOTIDE SEQUENCE</scope>
    <source>
        <strain evidence="1">CBS 232.78</strain>
    </source>
</reference>
<comment type="caution">
    <text evidence="1">The sequence shown here is derived from an EMBL/GenBank/DDBJ whole genome shotgun (WGS) entry which is preliminary data.</text>
</comment>
<dbReference type="Proteomes" id="UP001285441">
    <property type="component" value="Unassembled WGS sequence"/>
</dbReference>
<accession>A0AAE0P4J2</accession>